<comment type="catalytic activity">
    <reaction evidence="2">
        <text>2,5-diamino-6-hydroxy-4-(5-phosphoribosylamino)-pyrimidine + H2O = 2,5,6-triamino-4-hydroxypyrimidine + D-ribose 5-phosphate</text>
        <dbReference type="Rhea" id="RHEA:23436"/>
        <dbReference type="ChEBI" id="CHEBI:15377"/>
        <dbReference type="ChEBI" id="CHEBI:58614"/>
        <dbReference type="ChEBI" id="CHEBI:78346"/>
        <dbReference type="ChEBI" id="CHEBI:137796"/>
    </reaction>
</comment>
<dbReference type="Pfam" id="PF08719">
    <property type="entry name" value="NADAR"/>
    <property type="match status" value="1"/>
</dbReference>
<dbReference type="SUPFAM" id="SSF143990">
    <property type="entry name" value="YbiA-like"/>
    <property type="match status" value="1"/>
</dbReference>
<dbReference type="KEGG" id="str:Sterm_3136"/>
<dbReference type="STRING" id="526218.Sterm_3136"/>
<dbReference type="Proteomes" id="UP000000845">
    <property type="component" value="Chromosome"/>
</dbReference>
<dbReference type="Gene3D" id="1.10.357.40">
    <property type="entry name" value="YbiA-like"/>
    <property type="match status" value="1"/>
</dbReference>
<dbReference type="HOGENOM" id="CLU_084247_1_1_0"/>
<dbReference type="InterPro" id="IPR012816">
    <property type="entry name" value="NADAR"/>
</dbReference>
<dbReference type="AlphaFoldDB" id="D1APE4"/>
<dbReference type="InterPro" id="IPR037238">
    <property type="entry name" value="YbiA-like_sf"/>
</dbReference>
<dbReference type="RefSeq" id="WP_012862560.1">
    <property type="nucleotide sequence ID" value="NC_013517.1"/>
</dbReference>
<reference evidence="5" key="1">
    <citation type="submission" date="2009-09" db="EMBL/GenBank/DDBJ databases">
        <title>The complete chromosome of Sebaldella termitidis ATCC 33386.</title>
        <authorList>
            <consortium name="US DOE Joint Genome Institute (JGI-PGF)"/>
            <person name="Lucas S."/>
            <person name="Copeland A."/>
            <person name="Lapidus A."/>
            <person name="Glavina del Rio T."/>
            <person name="Dalin E."/>
            <person name="Tice H."/>
            <person name="Bruce D."/>
            <person name="Goodwin L."/>
            <person name="Pitluck S."/>
            <person name="Kyrpides N."/>
            <person name="Mavromatis K."/>
            <person name="Ivanova N."/>
            <person name="Mikhailova N."/>
            <person name="Sims D."/>
            <person name="Meincke L."/>
            <person name="Brettin T."/>
            <person name="Detter J.C."/>
            <person name="Han C."/>
            <person name="Larimer F."/>
            <person name="Land M."/>
            <person name="Hauser L."/>
            <person name="Markowitz V."/>
            <person name="Cheng J.F."/>
            <person name="Hugenholtz P."/>
            <person name="Woyke T."/>
            <person name="Wu D."/>
            <person name="Eisen J.A."/>
        </authorList>
    </citation>
    <scope>NUCLEOTIDE SEQUENCE [LARGE SCALE GENOMIC DNA]</scope>
    <source>
        <strain evidence="5">ATCC 33386 / NCTC 11300</strain>
    </source>
</reference>
<gene>
    <name evidence="4" type="ordered locus">Sterm_3136</name>
</gene>
<organism evidence="4 5">
    <name type="scientific">Sebaldella termitidis (strain ATCC 33386 / NCTC 11300)</name>
    <dbReference type="NCBI Taxonomy" id="526218"/>
    <lineage>
        <taxon>Bacteria</taxon>
        <taxon>Fusobacteriati</taxon>
        <taxon>Fusobacteriota</taxon>
        <taxon>Fusobacteriia</taxon>
        <taxon>Fusobacteriales</taxon>
        <taxon>Leptotrichiaceae</taxon>
        <taxon>Sebaldella</taxon>
    </lineage>
</organism>
<dbReference type="eggNOG" id="COG3236">
    <property type="taxonomic scope" value="Bacteria"/>
</dbReference>
<evidence type="ECO:0000313" key="4">
    <source>
        <dbReference type="EMBL" id="ACZ09978.1"/>
    </source>
</evidence>
<dbReference type="CDD" id="cd15457">
    <property type="entry name" value="NADAR"/>
    <property type="match status" value="1"/>
</dbReference>
<evidence type="ECO:0000256" key="2">
    <source>
        <dbReference type="ARBA" id="ARBA00000751"/>
    </source>
</evidence>
<proteinExistence type="predicted"/>
<evidence type="ECO:0000313" key="5">
    <source>
        <dbReference type="Proteomes" id="UP000000845"/>
    </source>
</evidence>
<keyword evidence="5" id="KW-1185">Reference proteome</keyword>
<protein>
    <recommendedName>
        <fullName evidence="3">NADAR domain-containing protein</fullName>
    </recommendedName>
</protein>
<sequence>MEKFEFFWKSDSPFSQWYKKGFKVKGKSFNCAEQYMMYMKAVLFGDEIIAAKILEAKSPREQKDLGRKVKNFNKDIWERQCKNIVYNGNYAKFTQNEGLKSALLETKGKTLVEASPYDTIWGIGLSEENPDSKRRSKWRGKNYLGEILTQLREDILKEEGGKNGK</sequence>
<name>D1APE4_SEBTE</name>
<evidence type="ECO:0000256" key="1">
    <source>
        <dbReference type="ARBA" id="ARBA00000022"/>
    </source>
</evidence>
<accession>D1APE4</accession>
<dbReference type="NCBIfam" id="TIGR02464">
    <property type="entry name" value="ribofla_fusion"/>
    <property type="match status" value="1"/>
</dbReference>
<feature type="domain" description="NADAR" evidence="3">
    <location>
        <begin position="6"/>
        <end position="155"/>
    </location>
</feature>
<evidence type="ECO:0000259" key="3">
    <source>
        <dbReference type="Pfam" id="PF08719"/>
    </source>
</evidence>
<reference evidence="4 5" key="2">
    <citation type="journal article" date="2010" name="Stand. Genomic Sci.">
        <title>Complete genome sequence of Sebaldella termitidis type strain (NCTC 11300).</title>
        <authorList>
            <person name="Harmon-Smith M."/>
            <person name="Celia L."/>
            <person name="Chertkov O."/>
            <person name="Lapidus A."/>
            <person name="Copeland A."/>
            <person name="Glavina Del Rio T."/>
            <person name="Nolan M."/>
            <person name="Lucas S."/>
            <person name="Tice H."/>
            <person name="Cheng J.F."/>
            <person name="Han C."/>
            <person name="Detter J.C."/>
            <person name="Bruce D."/>
            <person name="Goodwin L."/>
            <person name="Pitluck S."/>
            <person name="Pati A."/>
            <person name="Liolios K."/>
            <person name="Ivanova N."/>
            <person name="Mavromatis K."/>
            <person name="Mikhailova N."/>
            <person name="Chen A."/>
            <person name="Palaniappan K."/>
            <person name="Land M."/>
            <person name="Hauser L."/>
            <person name="Chang Y.J."/>
            <person name="Jeffries C.D."/>
            <person name="Brettin T."/>
            <person name="Goker M."/>
            <person name="Beck B."/>
            <person name="Bristow J."/>
            <person name="Eisen J.A."/>
            <person name="Markowitz V."/>
            <person name="Hugenholtz P."/>
            <person name="Kyrpides N.C."/>
            <person name="Klenk H.P."/>
            <person name="Chen F."/>
        </authorList>
    </citation>
    <scope>NUCLEOTIDE SEQUENCE [LARGE SCALE GENOMIC DNA]</scope>
    <source>
        <strain evidence="5">ATCC 33386 / NCTC 11300</strain>
    </source>
</reference>
<dbReference type="EMBL" id="CP001739">
    <property type="protein sequence ID" value="ACZ09978.1"/>
    <property type="molecule type" value="Genomic_DNA"/>
</dbReference>
<comment type="catalytic activity">
    <reaction evidence="1">
        <text>5-amino-6-(5-phospho-D-ribosylamino)uracil + H2O = 5,6-diaminouracil + D-ribose 5-phosphate</text>
        <dbReference type="Rhea" id="RHEA:55020"/>
        <dbReference type="ChEBI" id="CHEBI:15377"/>
        <dbReference type="ChEBI" id="CHEBI:46252"/>
        <dbReference type="ChEBI" id="CHEBI:58453"/>
        <dbReference type="ChEBI" id="CHEBI:78346"/>
    </reaction>
</comment>